<name>A0ABP0RVH9_9DINO</name>
<protein>
    <submittedName>
        <fullName evidence="1">Uncharacterized protein</fullName>
    </submittedName>
</protein>
<reference evidence="1 2" key="1">
    <citation type="submission" date="2024-02" db="EMBL/GenBank/DDBJ databases">
        <authorList>
            <person name="Chen Y."/>
            <person name="Shah S."/>
            <person name="Dougan E. K."/>
            <person name="Thang M."/>
            <person name="Chan C."/>
        </authorList>
    </citation>
    <scope>NUCLEOTIDE SEQUENCE [LARGE SCALE GENOMIC DNA]</scope>
</reference>
<accession>A0ABP0RVH9</accession>
<gene>
    <name evidence="1" type="ORF">CCMP2556_LOCUS48568</name>
</gene>
<dbReference type="PROSITE" id="PS00018">
    <property type="entry name" value="EF_HAND_1"/>
    <property type="match status" value="1"/>
</dbReference>
<dbReference type="InterPro" id="IPR038765">
    <property type="entry name" value="Papain-like_cys_pep_sf"/>
</dbReference>
<proteinExistence type="predicted"/>
<dbReference type="Proteomes" id="UP001642484">
    <property type="component" value="Unassembled WGS sequence"/>
</dbReference>
<comment type="caution">
    <text evidence="1">The sequence shown here is derived from an EMBL/GenBank/DDBJ whole genome shotgun (WGS) entry which is preliminary data.</text>
</comment>
<dbReference type="Pfam" id="PF13499">
    <property type="entry name" value="EF-hand_7"/>
    <property type="match status" value="1"/>
</dbReference>
<dbReference type="PROSITE" id="PS50203">
    <property type="entry name" value="CALPAIN_CAT"/>
    <property type="match status" value="1"/>
</dbReference>
<dbReference type="InterPro" id="IPR011992">
    <property type="entry name" value="EF-hand-dom_pair"/>
</dbReference>
<dbReference type="EMBL" id="CAXAMN010026484">
    <property type="protein sequence ID" value="CAK9103420.1"/>
    <property type="molecule type" value="Genomic_DNA"/>
</dbReference>
<dbReference type="SUPFAM" id="SSF54001">
    <property type="entry name" value="Cysteine proteinases"/>
    <property type="match status" value="1"/>
</dbReference>
<dbReference type="InterPro" id="IPR018247">
    <property type="entry name" value="EF_Hand_1_Ca_BS"/>
</dbReference>
<dbReference type="InterPro" id="IPR001300">
    <property type="entry name" value="Peptidase_C2_calpain_cat"/>
</dbReference>
<dbReference type="Gene3D" id="1.10.238.10">
    <property type="entry name" value="EF-hand"/>
    <property type="match status" value="1"/>
</dbReference>
<dbReference type="InterPro" id="IPR002048">
    <property type="entry name" value="EF_hand_dom"/>
</dbReference>
<dbReference type="InterPro" id="IPR022684">
    <property type="entry name" value="Calpain_cysteine_protease"/>
</dbReference>
<dbReference type="PRINTS" id="PR00704">
    <property type="entry name" value="CALPAIN"/>
</dbReference>
<dbReference type="PROSITE" id="PS50222">
    <property type="entry name" value="EF_HAND_2"/>
    <property type="match status" value="2"/>
</dbReference>
<dbReference type="CDD" id="cd00051">
    <property type="entry name" value="EFh"/>
    <property type="match status" value="1"/>
</dbReference>
<sequence length="380" mass="42857">MATARKRLQQLFEKYDTSGDGVMSEDELVALLSNLLAIPESRARDWFKVADGNQDGVVHVHEFISWLTDNPPMHRVSEVITDGKKTVQASIVNTSGAVGQVFTFTIRNHHNVSFPKGNPITVAVKPGEEVTETLLHVDAEPFKYQCFPVTFRSDWTGVEDDPNAFKDMSFPHDDTSIVDPDRALNLGKTEQWMRGRMLGDPGNAVLFDRVRPQDVQQGAVGDCWLMCALGALATHPEKLKGLFDSKHVPEDGKYKVWLFDIYENKWVQVEIDEFLPCVIKDGRPSPTFARPLGNELWVPLLEKALAKFCGTYGKLNSGYPHWAFRVLTGKPDLITFLKQKGSWRKCRQGPVTKEESRNPRISNLKYCSWAQPVKVNSLNI</sequence>
<dbReference type="PROSITE" id="PS00139">
    <property type="entry name" value="THIOL_PROTEASE_CYS"/>
    <property type="match status" value="1"/>
</dbReference>
<dbReference type="Pfam" id="PF00648">
    <property type="entry name" value="Peptidase_C2"/>
    <property type="match status" value="1"/>
</dbReference>
<evidence type="ECO:0000313" key="2">
    <source>
        <dbReference type="Proteomes" id="UP001642484"/>
    </source>
</evidence>
<evidence type="ECO:0000313" key="1">
    <source>
        <dbReference type="EMBL" id="CAK9103420.1"/>
    </source>
</evidence>
<dbReference type="PANTHER" id="PTHR10183">
    <property type="entry name" value="CALPAIN"/>
    <property type="match status" value="1"/>
</dbReference>
<dbReference type="SMART" id="SM00054">
    <property type="entry name" value="EFh"/>
    <property type="match status" value="2"/>
</dbReference>
<dbReference type="PANTHER" id="PTHR10183:SF379">
    <property type="entry name" value="CALPAIN-5"/>
    <property type="match status" value="1"/>
</dbReference>
<keyword evidence="2" id="KW-1185">Reference proteome</keyword>
<dbReference type="SUPFAM" id="SSF47473">
    <property type="entry name" value="EF-hand"/>
    <property type="match status" value="1"/>
</dbReference>
<organism evidence="1 2">
    <name type="scientific">Durusdinium trenchii</name>
    <dbReference type="NCBI Taxonomy" id="1381693"/>
    <lineage>
        <taxon>Eukaryota</taxon>
        <taxon>Sar</taxon>
        <taxon>Alveolata</taxon>
        <taxon>Dinophyceae</taxon>
        <taxon>Suessiales</taxon>
        <taxon>Symbiodiniaceae</taxon>
        <taxon>Durusdinium</taxon>
    </lineage>
</organism>
<dbReference type="InterPro" id="IPR000169">
    <property type="entry name" value="Pept_cys_AS"/>
</dbReference>
<dbReference type="SMART" id="SM00230">
    <property type="entry name" value="CysPc"/>
    <property type="match status" value="1"/>
</dbReference>